<dbReference type="InterPro" id="IPR010264">
    <property type="entry name" value="Self-incomp_S1"/>
</dbReference>
<evidence type="ECO:0000256" key="5">
    <source>
        <dbReference type="ARBA" id="ARBA00022729"/>
    </source>
</evidence>
<comment type="similarity">
    <text evidence="2">Belongs to the plant self-incompatibility (S1) protein family.</text>
</comment>
<dbReference type="GO" id="GO:0005576">
    <property type="term" value="C:extracellular region"/>
    <property type="evidence" value="ECO:0007669"/>
    <property type="project" value="UniProtKB-SubCell"/>
</dbReference>
<evidence type="ECO:0000256" key="3">
    <source>
        <dbReference type="ARBA" id="ARBA00022471"/>
    </source>
</evidence>
<evidence type="ECO:0000313" key="7">
    <source>
        <dbReference type="Proteomes" id="UP001457282"/>
    </source>
</evidence>
<comment type="caution">
    <text evidence="6">The sequence shown here is derived from an EMBL/GenBank/DDBJ whole genome shotgun (WGS) entry which is preliminary data.</text>
</comment>
<reference evidence="6 7" key="1">
    <citation type="journal article" date="2023" name="G3 (Bethesda)">
        <title>A chromosome-length genome assembly and annotation of blackberry (Rubus argutus, cv. 'Hillquist').</title>
        <authorList>
            <person name="Bruna T."/>
            <person name="Aryal R."/>
            <person name="Dudchenko O."/>
            <person name="Sargent D.J."/>
            <person name="Mead D."/>
            <person name="Buti M."/>
            <person name="Cavallini A."/>
            <person name="Hytonen T."/>
            <person name="Andres J."/>
            <person name="Pham M."/>
            <person name="Weisz D."/>
            <person name="Mascagni F."/>
            <person name="Usai G."/>
            <person name="Natali L."/>
            <person name="Bassil N."/>
            <person name="Fernandez G.E."/>
            <person name="Lomsadze A."/>
            <person name="Armour M."/>
            <person name="Olukolu B."/>
            <person name="Poorten T."/>
            <person name="Britton C."/>
            <person name="Davik J."/>
            <person name="Ashrafi H."/>
            <person name="Aiden E.L."/>
            <person name="Borodovsky M."/>
            <person name="Worthington M."/>
        </authorList>
    </citation>
    <scope>NUCLEOTIDE SEQUENCE [LARGE SCALE GENOMIC DNA]</scope>
    <source>
        <strain evidence="6">PI 553951</strain>
    </source>
</reference>
<comment type="subcellular location">
    <subcellularLocation>
        <location evidence="1">Secreted</location>
    </subcellularLocation>
</comment>
<accession>A0AAW1X4V5</accession>
<name>A0AAW1X4V5_RUBAR</name>
<evidence type="ECO:0000313" key="6">
    <source>
        <dbReference type="EMBL" id="KAK9931807.1"/>
    </source>
</evidence>
<evidence type="ECO:0000256" key="2">
    <source>
        <dbReference type="ARBA" id="ARBA00005581"/>
    </source>
</evidence>
<evidence type="ECO:0000256" key="1">
    <source>
        <dbReference type="ARBA" id="ARBA00004613"/>
    </source>
</evidence>
<dbReference type="EMBL" id="JBEDUW010000004">
    <property type="protein sequence ID" value="KAK9931807.1"/>
    <property type="molecule type" value="Genomic_DNA"/>
</dbReference>
<keyword evidence="5" id="KW-0732">Signal</keyword>
<sequence>MDMALFGCRPCITLRPSAVVQSDDDSRAISGHKYFVRLVNNVNEISALHYTCWSLSDTMGPRELSPNAQWEFSFHYTLVLTVFQCDVW</sequence>
<keyword evidence="7" id="KW-1185">Reference proteome</keyword>
<keyword evidence="4" id="KW-0964">Secreted</keyword>
<dbReference type="GO" id="GO:0060320">
    <property type="term" value="P:rejection of self pollen"/>
    <property type="evidence" value="ECO:0007669"/>
    <property type="project" value="UniProtKB-KW"/>
</dbReference>
<dbReference type="Proteomes" id="UP001457282">
    <property type="component" value="Unassembled WGS sequence"/>
</dbReference>
<evidence type="ECO:0000256" key="4">
    <source>
        <dbReference type="ARBA" id="ARBA00022525"/>
    </source>
</evidence>
<gene>
    <name evidence="6" type="ORF">M0R45_019071</name>
</gene>
<dbReference type="AlphaFoldDB" id="A0AAW1X4V5"/>
<organism evidence="6 7">
    <name type="scientific">Rubus argutus</name>
    <name type="common">Southern blackberry</name>
    <dbReference type="NCBI Taxonomy" id="59490"/>
    <lineage>
        <taxon>Eukaryota</taxon>
        <taxon>Viridiplantae</taxon>
        <taxon>Streptophyta</taxon>
        <taxon>Embryophyta</taxon>
        <taxon>Tracheophyta</taxon>
        <taxon>Spermatophyta</taxon>
        <taxon>Magnoliopsida</taxon>
        <taxon>eudicotyledons</taxon>
        <taxon>Gunneridae</taxon>
        <taxon>Pentapetalae</taxon>
        <taxon>rosids</taxon>
        <taxon>fabids</taxon>
        <taxon>Rosales</taxon>
        <taxon>Rosaceae</taxon>
        <taxon>Rosoideae</taxon>
        <taxon>Rosoideae incertae sedis</taxon>
        <taxon>Rubus</taxon>
    </lineage>
</organism>
<protein>
    <submittedName>
        <fullName evidence="6">Uncharacterized protein</fullName>
    </submittedName>
</protein>
<dbReference type="Pfam" id="PF05938">
    <property type="entry name" value="Self-incomp_S1"/>
    <property type="match status" value="1"/>
</dbReference>
<proteinExistence type="inferred from homology"/>
<keyword evidence="3" id="KW-0713">Self-incompatibility</keyword>